<dbReference type="AlphaFoldDB" id="A6I4X0"/>
<protein>
    <submittedName>
        <fullName evidence="1">RCG44452</fullName>
    </submittedName>
</protein>
<accession>A6I4X0</accession>
<reference evidence="2" key="1">
    <citation type="submission" date="2005-09" db="EMBL/GenBank/DDBJ databases">
        <authorList>
            <person name="Mural R.J."/>
            <person name="Li P.W."/>
            <person name="Adams M.D."/>
            <person name="Amanatides P.G."/>
            <person name="Baden-Tillson H."/>
            <person name="Barnstead M."/>
            <person name="Chin S.H."/>
            <person name="Dew I."/>
            <person name="Evans C.A."/>
            <person name="Ferriera S."/>
            <person name="Flanigan M."/>
            <person name="Fosler C."/>
            <person name="Glodek A."/>
            <person name="Gu Z."/>
            <person name="Holt R.A."/>
            <person name="Jennings D."/>
            <person name="Kraft C.L."/>
            <person name="Lu F."/>
            <person name="Nguyen T."/>
            <person name="Nusskern D.R."/>
            <person name="Pfannkoch C.M."/>
            <person name="Sitter C."/>
            <person name="Sutton G.G."/>
            <person name="Venter J.C."/>
            <person name="Wang Z."/>
            <person name="Woodage T."/>
            <person name="Zheng X.H."/>
            <person name="Zhong F."/>
        </authorList>
    </citation>
    <scope>NUCLEOTIDE SEQUENCE [LARGE SCALE GENOMIC DNA]</scope>
    <source>
        <strain>BN</strain>
        <strain evidence="2">Sprague-Dawley</strain>
    </source>
</reference>
<evidence type="ECO:0000313" key="2">
    <source>
        <dbReference type="Proteomes" id="UP000234681"/>
    </source>
</evidence>
<name>A6I4X0_RAT</name>
<organism evidence="1 2">
    <name type="scientific">Rattus norvegicus</name>
    <name type="common">Rat</name>
    <dbReference type="NCBI Taxonomy" id="10116"/>
    <lineage>
        <taxon>Eukaryota</taxon>
        <taxon>Metazoa</taxon>
        <taxon>Chordata</taxon>
        <taxon>Craniata</taxon>
        <taxon>Vertebrata</taxon>
        <taxon>Euteleostomi</taxon>
        <taxon>Mammalia</taxon>
        <taxon>Eutheria</taxon>
        <taxon>Euarchontoglires</taxon>
        <taxon>Glires</taxon>
        <taxon>Rodentia</taxon>
        <taxon>Myomorpha</taxon>
        <taxon>Muroidea</taxon>
        <taxon>Muridae</taxon>
        <taxon>Murinae</taxon>
        <taxon>Rattus</taxon>
    </lineage>
</organism>
<sequence length="48" mass="5590">MNTCGMTSPIFHVQPRHLDSGRILCFHPIGYFHCTGERSWFMGHKEAR</sequence>
<dbReference type="EMBL" id="CH473955">
    <property type="protein sequence ID" value="EDM10078.1"/>
    <property type="molecule type" value="Genomic_DNA"/>
</dbReference>
<proteinExistence type="predicted"/>
<dbReference type="Proteomes" id="UP000234681">
    <property type="component" value="Chromosome 2"/>
</dbReference>
<gene>
    <name evidence="1" type="ORF">rCG_44452</name>
</gene>
<evidence type="ECO:0000313" key="1">
    <source>
        <dbReference type="EMBL" id="EDM10078.1"/>
    </source>
</evidence>